<evidence type="ECO:0000313" key="5">
    <source>
        <dbReference type="Proteomes" id="UP000192639"/>
    </source>
</evidence>
<reference evidence="4 5" key="1">
    <citation type="journal article" date="2017" name="Environ. Microbiol.">
        <title>Decay of the glycolytic pathway and adaptation to intranuclear parasitism within Enterocytozoonidae microsporidia.</title>
        <authorList>
            <person name="Wiredu Boakye D."/>
            <person name="Jaroenlak P."/>
            <person name="Prachumwat A."/>
            <person name="Williams T.A."/>
            <person name="Bateman K.S."/>
            <person name="Itsathitphaisarn O."/>
            <person name="Sritunyalucksana K."/>
            <person name="Paszkiewicz K.H."/>
            <person name="Moore K.A."/>
            <person name="Stentiford G.D."/>
            <person name="Williams B.A."/>
        </authorList>
    </citation>
    <scope>NUCLEOTIDE SEQUENCE [LARGE SCALE GENOMIC DNA]</scope>
    <source>
        <strain evidence="4 5">GB1</strain>
    </source>
</reference>
<dbReference type="PRINTS" id="PR00305">
    <property type="entry name" value="1433ZETA"/>
</dbReference>
<proteinExistence type="inferred from homology"/>
<keyword evidence="5" id="KW-1185">Reference proteome</keyword>
<dbReference type="CDD" id="cd08774">
    <property type="entry name" value="14-3-3"/>
    <property type="match status" value="1"/>
</dbReference>
<dbReference type="Pfam" id="PF00244">
    <property type="entry name" value="14-3-3"/>
    <property type="match status" value="1"/>
</dbReference>
<sequence>MVESSKRSGEYNEALRRAYYSDVAERYEDMAEHILDAIRLAHDGHIEMDSENRNFFSLAFKNIVGKKRNSWRMLQSERQKSPDDAVVIDGILKKVRGELETYIGRVLDTIEKYFRADEIQETGSKVFVTKMKGDYLRYRAEICEGEARKKAASGALDSYSEARKYAETLPPTDPVRLGLHLNFSVFYYEIMNDAEEACKLAKEAFETGISELDRLKEEHYKDSTLMLQLLRDNLTLWTTRNEVKNDK</sequence>
<protein>
    <submittedName>
        <fullName evidence="4">1433 protein</fullName>
    </submittedName>
</protein>
<dbReference type="InterPro" id="IPR036815">
    <property type="entry name" value="14-3-3_dom_sf"/>
</dbReference>
<accession>A0A1Y1S4S3</accession>
<dbReference type="InterPro" id="IPR000308">
    <property type="entry name" value="14-3-3"/>
</dbReference>
<organism evidence="4 5">
    <name type="scientific">Enterospora canceri</name>
    <dbReference type="NCBI Taxonomy" id="1081671"/>
    <lineage>
        <taxon>Eukaryota</taxon>
        <taxon>Fungi</taxon>
        <taxon>Fungi incertae sedis</taxon>
        <taxon>Microsporidia</taxon>
        <taxon>Enterocytozoonidae</taxon>
        <taxon>Enterospora</taxon>
    </lineage>
</organism>
<dbReference type="SUPFAM" id="SSF48445">
    <property type="entry name" value="14-3-3 protein"/>
    <property type="match status" value="1"/>
</dbReference>
<dbReference type="PIRSF" id="PIRSF000868">
    <property type="entry name" value="14-3-3"/>
    <property type="match status" value="1"/>
</dbReference>
<feature type="site" description="Interaction with phosphoserine on interacting protein" evidence="2">
    <location>
        <position position="68"/>
    </location>
</feature>
<dbReference type="EMBL" id="LWDP01000088">
    <property type="protein sequence ID" value="ORD93413.1"/>
    <property type="molecule type" value="Genomic_DNA"/>
</dbReference>
<dbReference type="AlphaFoldDB" id="A0A1Y1S4S3"/>
<evidence type="ECO:0000313" key="4">
    <source>
        <dbReference type="EMBL" id="ORD93413.1"/>
    </source>
</evidence>
<evidence type="ECO:0000256" key="2">
    <source>
        <dbReference type="PIRSR" id="PIRSR000868-1"/>
    </source>
</evidence>
<name>A0A1Y1S4S3_9MICR</name>
<dbReference type="VEuPathDB" id="MicrosporidiaDB:ECANGB1_2293"/>
<feature type="domain" description="14-3-3" evidence="3">
    <location>
        <begin position="12"/>
        <end position="245"/>
    </location>
</feature>
<dbReference type="SMART" id="SM00101">
    <property type="entry name" value="14_3_3"/>
    <property type="match status" value="1"/>
</dbReference>
<evidence type="ECO:0000256" key="1">
    <source>
        <dbReference type="ARBA" id="ARBA00006141"/>
    </source>
</evidence>
<comment type="caution">
    <text evidence="4">The sequence shown here is derived from an EMBL/GenBank/DDBJ whole genome shotgun (WGS) entry which is preliminary data.</text>
</comment>
<comment type="similarity">
    <text evidence="1">Belongs to the 14-3-3 family.</text>
</comment>
<feature type="site" description="Interaction with phosphoserine on interacting protein" evidence="2">
    <location>
        <position position="137"/>
    </location>
</feature>
<dbReference type="Proteomes" id="UP000192639">
    <property type="component" value="Unassembled WGS sequence"/>
</dbReference>
<evidence type="ECO:0000259" key="3">
    <source>
        <dbReference type="SMART" id="SM00101"/>
    </source>
</evidence>
<gene>
    <name evidence="4" type="ORF">ECANGB1_2293</name>
</gene>
<dbReference type="InterPro" id="IPR023410">
    <property type="entry name" value="14-3-3_domain"/>
</dbReference>
<dbReference type="OrthoDB" id="10260625at2759"/>
<dbReference type="Gene3D" id="1.20.190.20">
    <property type="entry name" value="14-3-3 domain"/>
    <property type="match status" value="1"/>
</dbReference>
<dbReference type="PANTHER" id="PTHR18860">
    <property type="entry name" value="14-3-3 PROTEIN"/>
    <property type="match status" value="1"/>
</dbReference>